<feature type="compositionally biased region" description="Basic and acidic residues" evidence="10">
    <location>
        <begin position="552"/>
        <end position="574"/>
    </location>
</feature>
<dbReference type="FunFam" id="1.10.510.10:FF:000571">
    <property type="entry name" value="Maternal embryonic leucine zipper kinase"/>
    <property type="match status" value="1"/>
</dbReference>
<gene>
    <name evidence="15" type="ORF">PY17X_0927200</name>
    <name evidence="14" type="ORF">PYYM_0926600</name>
</gene>
<evidence type="ECO:0000256" key="7">
    <source>
        <dbReference type="ARBA" id="ARBA00047899"/>
    </source>
</evidence>
<feature type="domain" description="Protein kinase" evidence="12">
    <location>
        <begin position="1498"/>
        <end position="1754"/>
    </location>
</feature>
<feature type="region of interest" description="Disordered" evidence="10">
    <location>
        <begin position="308"/>
        <end position="330"/>
    </location>
</feature>
<evidence type="ECO:0000313" key="16">
    <source>
        <dbReference type="Proteomes" id="UP000072874"/>
    </source>
</evidence>
<evidence type="ECO:0000256" key="8">
    <source>
        <dbReference type="ARBA" id="ARBA00048679"/>
    </source>
</evidence>
<dbReference type="SUPFAM" id="SSF47473">
    <property type="entry name" value="EF-hand"/>
    <property type="match status" value="1"/>
</dbReference>
<dbReference type="PANTHER" id="PTHR24347">
    <property type="entry name" value="SERINE/THREONINE-PROTEIN KINASE"/>
    <property type="match status" value="1"/>
</dbReference>
<reference evidence="15" key="4">
    <citation type="submission" date="2019-05" db="EMBL/GenBank/DDBJ databases">
        <authorList>
            <consortium name="Pathogen Informatics"/>
        </authorList>
    </citation>
    <scope>NUCLEOTIDE SEQUENCE</scope>
    <source>
        <strain evidence="15">17X</strain>
    </source>
</reference>
<protein>
    <recommendedName>
        <fullName evidence="2">non-specific serine/threonine protein kinase</fullName>
        <ecNumber evidence="2">2.7.11.1</ecNumber>
    </recommendedName>
</protein>
<dbReference type="InterPro" id="IPR011992">
    <property type="entry name" value="EF-hand-dom_pair"/>
</dbReference>
<feature type="compositionally biased region" description="Basic and acidic residues" evidence="10">
    <location>
        <begin position="590"/>
        <end position="610"/>
    </location>
</feature>
<dbReference type="SMART" id="SM00220">
    <property type="entry name" value="S_TKc"/>
    <property type="match status" value="1"/>
</dbReference>
<dbReference type="SUPFAM" id="SSF50729">
    <property type="entry name" value="PH domain-like"/>
    <property type="match status" value="1"/>
</dbReference>
<feature type="region of interest" description="Disordered" evidence="10">
    <location>
        <begin position="805"/>
        <end position="842"/>
    </location>
</feature>
<evidence type="ECO:0000313" key="14">
    <source>
        <dbReference type="EMBL" id="CDU18044.1"/>
    </source>
</evidence>
<dbReference type="GO" id="GO:0005509">
    <property type="term" value="F:calcium ion binding"/>
    <property type="evidence" value="ECO:0007669"/>
    <property type="project" value="InterPro"/>
</dbReference>
<comment type="catalytic activity">
    <reaction evidence="8">
        <text>L-seryl-[protein] + ATP = O-phospho-L-seryl-[protein] + ADP + H(+)</text>
        <dbReference type="Rhea" id="RHEA:17989"/>
        <dbReference type="Rhea" id="RHEA-COMP:9863"/>
        <dbReference type="Rhea" id="RHEA-COMP:11604"/>
        <dbReference type="ChEBI" id="CHEBI:15378"/>
        <dbReference type="ChEBI" id="CHEBI:29999"/>
        <dbReference type="ChEBI" id="CHEBI:30616"/>
        <dbReference type="ChEBI" id="CHEBI:83421"/>
        <dbReference type="ChEBI" id="CHEBI:456216"/>
        <dbReference type="EC" id="2.7.11.1"/>
    </reaction>
</comment>
<dbReference type="PROSITE" id="PS00107">
    <property type="entry name" value="PROTEIN_KINASE_ATP"/>
    <property type="match status" value="1"/>
</dbReference>
<dbReference type="InterPro" id="IPR001849">
    <property type="entry name" value="PH_domain"/>
</dbReference>
<evidence type="ECO:0000256" key="3">
    <source>
        <dbReference type="ARBA" id="ARBA00022741"/>
    </source>
</evidence>
<dbReference type="InterPro" id="IPR018247">
    <property type="entry name" value="EF_Hand_1_Ca_BS"/>
</dbReference>
<feature type="compositionally biased region" description="Low complexity" evidence="10">
    <location>
        <begin position="576"/>
        <end position="587"/>
    </location>
</feature>
<dbReference type="Gene3D" id="2.30.29.30">
    <property type="entry name" value="Pleckstrin-homology domain (PH domain)/Phosphotyrosine-binding domain (PTB)"/>
    <property type="match status" value="1"/>
</dbReference>
<comment type="catalytic activity">
    <reaction evidence="7">
        <text>L-threonyl-[protein] + ATP = O-phospho-L-threonyl-[protein] + ADP + H(+)</text>
        <dbReference type="Rhea" id="RHEA:46608"/>
        <dbReference type="Rhea" id="RHEA-COMP:11060"/>
        <dbReference type="Rhea" id="RHEA-COMP:11605"/>
        <dbReference type="ChEBI" id="CHEBI:15378"/>
        <dbReference type="ChEBI" id="CHEBI:30013"/>
        <dbReference type="ChEBI" id="CHEBI:30616"/>
        <dbReference type="ChEBI" id="CHEBI:61977"/>
        <dbReference type="ChEBI" id="CHEBI:456216"/>
        <dbReference type="EC" id="2.7.11.1"/>
    </reaction>
</comment>
<feature type="compositionally biased region" description="Polar residues" evidence="10">
    <location>
        <begin position="1098"/>
        <end position="1113"/>
    </location>
</feature>
<dbReference type="RefSeq" id="XP_730045.1">
    <property type="nucleotide sequence ID" value="XM_724952.1"/>
</dbReference>
<feature type="region of interest" description="Disordered" evidence="10">
    <location>
        <begin position="339"/>
        <end position="358"/>
    </location>
</feature>
<evidence type="ECO:0000256" key="6">
    <source>
        <dbReference type="ARBA" id="ARBA00024334"/>
    </source>
</evidence>
<evidence type="ECO:0000256" key="5">
    <source>
        <dbReference type="ARBA" id="ARBA00022840"/>
    </source>
</evidence>
<comment type="similarity">
    <text evidence="6">Belongs to the protein kinase superfamily. Ser/Thr protein kinase family. CDPK subfamily.</text>
</comment>
<dbReference type="FunFam" id="3.30.200.20:FF:000042">
    <property type="entry name" value="Aurora kinase A"/>
    <property type="match status" value="1"/>
</dbReference>
<dbReference type="OMA" id="DNLCVNF"/>
<evidence type="ECO:0000256" key="10">
    <source>
        <dbReference type="SAM" id="MobiDB-lite"/>
    </source>
</evidence>
<dbReference type="OrthoDB" id="40902at2759"/>
<keyword evidence="4" id="KW-0106">Calcium</keyword>
<feature type="compositionally biased region" description="Low complexity" evidence="10">
    <location>
        <begin position="953"/>
        <end position="962"/>
    </location>
</feature>
<feature type="domain" description="EF-hand" evidence="13">
    <location>
        <begin position="96"/>
        <end position="131"/>
    </location>
</feature>
<dbReference type="InterPro" id="IPR008271">
    <property type="entry name" value="Ser/Thr_kinase_AS"/>
</dbReference>
<reference evidence="15" key="2">
    <citation type="submission" date="2014-05" db="EMBL/GenBank/DDBJ databases">
        <authorList>
            <person name="Aslett M.A."/>
            <person name="De Silva N."/>
        </authorList>
    </citation>
    <scope>NUCLEOTIDE SEQUENCE</scope>
    <source>
        <strain evidence="15">17X</strain>
    </source>
</reference>
<dbReference type="InterPro" id="IPR000719">
    <property type="entry name" value="Prot_kinase_dom"/>
</dbReference>
<reference evidence="16 17" key="1">
    <citation type="journal article" date="2014" name="BMC Biol.">
        <title>A comprehensive evaluation of rodent malaria parasite genomes and gene expression.</title>
        <authorList>
            <person name="Otto T.D."/>
            <person name="Bohme U."/>
            <person name="Jackson A.P."/>
            <person name="Hunt M."/>
            <person name="Franke-Fayard B."/>
            <person name="Hoeijmakers W.A."/>
            <person name="Religa A.A."/>
            <person name="Robertson L."/>
            <person name="Sanders M."/>
            <person name="Ogun S.A."/>
            <person name="Cunningham D."/>
            <person name="Erhart A."/>
            <person name="Billker O."/>
            <person name="Khan S.M."/>
            <person name="Stunnenberg H.G."/>
            <person name="Langhorne J."/>
            <person name="Holder A.A."/>
            <person name="Waters A.P."/>
            <person name="Newbold C.I."/>
            <person name="Pain A."/>
            <person name="Berriman M."/>
            <person name="Janse C.J."/>
        </authorList>
    </citation>
    <scope>NUCLEOTIDE SEQUENCE [LARGE SCALE GENOMIC DNA]</scope>
    <source>
        <strain evidence="15 16">17X</strain>
        <strain evidence="14 17">YM</strain>
    </source>
</reference>
<dbReference type="PROSITE" id="PS50222">
    <property type="entry name" value="EF_HAND_2"/>
    <property type="match status" value="1"/>
</dbReference>
<feature type="compositionally biased region" description="Basic and acidic residues" evidence="10">
    <location>
        <begin position="805"/>
        <end position="836"/>
    </location>
</feature>
<dbReference type="SMART" id="SM00233">
    <property type="entry name" value="PH"/>
    <property type="match status" value="1"/>
</dbReference>
<evidence type="ECO:0000313" key="15">
    <source>
        <dbReference type="EMBL" id="VTZ78461.1"/>
    </source>
</evidence>
<evidence type="ECO:0000256" key="2">
    <source>
        <dbReference type="ARBA" id="ARBA00012513"/>
    </source>
</evidence>
<feature type="compositionally biased region" description="Basic and acidic residues" evidence="10">
    <location>
        <begin position="527"/>
        <end position="540"/>
    </location>
</feature>
<dbReference type="PROSITE" id="PS00018">
    <property type="entry name" value="EF_HAND_1"/>
    <property type="match status" value="1"/>
</dbReference>
<dbReference type="Proteomes" id="UP000072904">
    <property type="component" value="Chromosome 9"/>
</dbReference>
<keyword evidence="3 9" id="KW-0547">Nucleotide-binding</keyword>
<evidence type="ECO:0000256" key="9">
    <source>
        <dbReference type="PROSITE-ProRule" id="PRU10141"/>
    </source>
</evidence>
<dbReference type="KEGG" id="pyo:PY17X_0927200"/>
<dbReference type="EMBL" id="LM993663">
    <property type="protein sequence ID" value="VTZ78461.1"/>
    <property type="molecule type" value="Genomic_DNA"/>
</dbReference>
<feature type="compositionally biased region" description="Basic and acidic residues" evidence="10">
    <location>
        <begin position="916"/>
        <end position="948"/>
    </location>
</feature>
<dbReference type="Gene3D" id="1.10.510.10">
    <property type="entry name" value="Transferase(Phosphotransferase) domain 1"/>
    <property type="match status" value="1"/>
</dbReference>
<dbReference type="InterPro" id="IPR011993">
    <property type="entry name" value="PH-like_dom_sf"/>
</dbReference>
<keyword evidence="5 9" id="KW-0067">ATP-binding</keyword>
<accession>A0A077Y4V0</accession>
<dbReference type="CDD" id="cd00051">
    <property type="entry name" value="EFh"/>
    <property type="match status" value="1"/>
</dbReference>
<feature type="compositionally biased region" description="Low complexity" evidence="10">
    <location>
        <begin position="188"/>
        <end position="213"/>
    </location>
</feature>
<dbReference type="VEuPathDB" id="PlasmoDB:PY17X_0927200"/>
<dbReference type="Gene3D" id="1.10.238.10">
    <property type="entry name" value="EF-hand"/>
    <property type="match status" value="1"/>
</dbReference>
<dbReference type="PROSITE" id="PS50003">
    <property type="entry name" value="PH_DOMAIN"/>
    <property type="match status" value="1"/>
</dbReference>
<feature type="region of interest" description="Disordered" evidence="10">
    <location>
        <begin position="1875"/>
        <end position="1913"/>
    </location>
</feature>
<evidence type="ECO:0000256" key="4">
    <source>
        <dbReference type="ARBA" id="ARBA00022837"/>
    </source>
</evidence>
<feature type="compositionally biased region" description="Basic and acidic residues" evidence="10">
    <location>
        <begin position="492"/>
        <end position="511"/>
    </location>
</feature>
<feature type="binding site" evidence="9">
    <location>
        <position position="1527"/>
    </location>
    <ligand>
        <name>ATP</name>
        <dbReference type="ChEBI" id="CHEBI:30616"/>
    </ligand>
</feature>
<feature type="region of interest" description="Disordered" evidence="10">
    <location>
        <begin position="188"/>
        <end position="230"/>
    </location>
</feature>
<evidence type="ECO:0000259" key="13">
    <source>
        <dbReference type="PROSITE" id="PS50222"/>
    </source>
</evidence>
<dbReference type="GeneID" id="3807348"/>
<proteinExistence type="inferred from homology"/>
<feature type="region of interest" description="Disordered" evidence="10">
    <location>
        <begin position="916"/>
        <end position="967"/>
    </location>
</feature>
<dbReference type="GO" id="GO:0004674">
    <property type="term" value="F:protein serine/threonine kinase activity"/>
    <property type="evidence" value="ECO:0007669"/>
    <property type="project" value="UniProtKB-EC"/>
</dbReference>
<dbReference type="Pfam" id="PF00069">
    <property type="entry name" value="Pkinase"/>
    <property type="match status" value="1"/>
</dbReference>
<dbReference type="VEuPathDB" id="PlasmoDB:Py17XNL_000900290"/>
<dbReference type="Proteomes" id="UP000072874">
    <property type="component" value="Chromosome 9"/>
</dbReference>
<sequence length="1913" mass="221705">MGLQTEKDKEKDDPKKNYKLCSKKFETDELEVLKKIYKELGSRSISNHIDKETFLQFFPLPGLWGERLFLKFNFKNTGYIDFEEFIIGIAICCRGTKSDKINVLFDIFDLNSDGYIQKSEMVAMLSNIPYIHKLKNIFFKKSNSTSYYDDKYEGNSNSDHNESYNDGYNDDYNYNYVDYYDYNQNNNNNICVNNNNQHTNNNNGNYSDSYNEYYDSENEDEYNDDKNENNDENYYFDKITSEKRISNDSINLKDIPQGNCSKCLKQKNRMMYNDKLLSMKEIAKKIRKEKKHHLEKCIKDIRRERYGTDLGNQRNSNTIRKNNSIATNNSINNCKKEKKNLTTKAESDDNNSNFSSSSVSNVFTNEDGDFHNLCKKRIIKNKNRKKGSNSMQYLKNTNSAFISSTSDSSYSYETISRLDSDEIDSFSSNKEQRNGSCSETSDSFISIYGYLIKSKNRATVSNKKRKDKHELDHRLLIEKRKNSWDGSIRSKITQEEKDKEIEGKESDEIEKKKKSQTIDINSNNNAIERKENESEGKGQDADNNNNNNHNAEVIENKDSSLEKKESGEEKKDQDGNNNNNNNKNNSNDGIENKDSGAEKRESNWEKKETNRSSYNRSDVNIYKKEKKIEKKRKLFSNEHCLPSKTARNILNDEENEEYSDKNVDVEEIVDIMLEECEFMDNDKITQIQFKSVIHKYDFFLYVFFSCLHEDIWGLQGNVLYGRDYISNFVIKPENFKNKQIDENDEIITEDLYFKIRQLFIVQAPDYDCVNDNLCVNFLKEQNLTNNGIEYASDDHTDKKKKVTNELENNSKIKEKTSKDSEKFEKNEQTGQTKEDNINTNSVKMTHDDTTSIITDKGCKLYALENKEIENTHQAIIEKEKEKEKREDEVINESQLEIKIHDVESVDTHEIKTEEAKEMEEAKEAKETEEAKEAKETSIKCEDISKNKSDPILNVNNSNSSNPNEKENYAEKEGTINENKNDMNILPKIVNNTKLVIWDNIKQKPGYECDFNLLTNSMNDIFSKEIVEFIQASKISFNISDVRKERNSQHKDKHKKTKRNIDKMKNNSNTSLTIKKKQEDDSINNNQTLLDIEKENAKKTTNQKSITPNNNTEINNDIHSKTEIIEKNILKDSNYSKLQNINDNDTNKLHMDVDDSVNISKEIKKSIVAIKIQNFVENSENTQTDELKDANISIDQHVKPDPVNADTELNISVKMENGNKKEEISSTTSDSAVAPIVASSEICIESKVAKEKTVEEQKGSDLAANITEEIEEDKNVKKSNCEIGDKNEIKVKKEESSSIENESYFFEGKKKKKKNDIAKKHVKDCNLYSCPNCKGPFLMCPNCHSRYPRFCVKEDKIAMECEYCDCEHCYFYNCIYCNFDFQKCLNMVKKNSLKEGILYKIGKHLHQFKARYYILFDSLLYYYDKKNNLKPRGFMFLEGCYVEVIPKNDSINKYGFSICHKGTNQIQKRNLYVNTYEEREEWLQALYSTTKQNTLYNLYEIHEQLGQGKFSTVYRGINKQTNSEFAIKVINNRSVSIYEKELLRSEISILRLLRHPNVIFLKEIINTKETLYISMELVKGGELYDFLLSETRLSEIHANKIISQLIKTVAYLHKCGIIHRDIKPENILLTDKSKDAQIKLTDFGLSTLCAPNELLKEPCGTLAYVAPEVITLQGYNHKVDAWSIGVILYLLLSGKLPFPINKNTEMNIQKTYVLSFRDNIWKTISSSAKDLISKLLELNADKRISASEALEHIWIKNPTAVINENSVIYKNEEINILNLQDVSVSTFNIPKYAPYHAEQKKTDEGMKNENAYSFHQDNNMICEHNYSNDDPIIPLPYSGSMIKETTIDKNPALDSNNLNSDTKKCINIEHMENLENYNTDENKANTSTSTNTNTNIRDNEQLKGEKSKDDTTNV</sequence>
<feature type="region of interest" description="Disordered" evidence="10">
    <location>
        <begin position="1091"/>
        <end position="1113"/>
    </location>
</feature>
<feature type="domain" description="PH" evidence="11">
    <location>
        <begin position="1390"/>
        <end position="1490"/>
    </location>
</feature>
<dbReference type="GO" id="GO:0005524">
    <property type="term" value="F:ATP binding"/>
    <property type="evidence" value="ECO:0007669"/>
    <property type="project" value="UniProtKB-UniRule"/>
</dbReference>
<dbReference type="InterPro" id="IPR017441">
    <property type="entry name" value="Protein_kinase_ATP_BS"/>
</dbReference>
<evidence type="ECO:0000313" key="17">
    <source>
        <dbReference type="Proteomes" id="UP000072904"/>
    </source>
</evidence>
<dbReference type="EC" id="2.7.11.1" evidence="2"/>
<feature type="compositionally biased region" description="Basic and acidic residues" evidence="10">
    <location>
        <begin position="1896"/>
        <end position="1913"/>
    </location>
</feature>
<dbReference type="SUPFAM" id="SSF56112">
    <property type="entry name" value="Protein kinase-like (PK-like)"/>
    <property type="match status" value="1"/>
</dbReference>
<dbReference type="InterPro" id="IPR002048">
    <property type="entry name" value="EF_hand_dom"/>
</dbReference>
<organism evidence="14 17">
    <name type="scientific">Plasmodium yoelii</name>
    <dbReference type="NCBI Taxonomy" id="5861"/>
    <lineage>
        <taxon>Eukaryota</taxon>
        <taxon>Sar</taxon>
        <taxon>Alveolata</taxon>
        <taxon>Apicomplexa</taxon>
        <taxon>Aconoidasida</taxon>
        <taxon>Haemosporida</taxon>
        <taxon>Plasmodiidae</taxon>
        <taxon>Plasmodium</taxon>
        <taxon>Plasmodium (Vinckeia)</taxon>
    </lineage>
</organism>
<comment type="subunit">
    <text evidence="1">Monomer.</text>
</comment>
<dbReference type="VEuPathDB" id="PlasmoDB:PYYM_0926600"/>
<reference evidence="14" key="3">
    <citation type="submission" date="2014-05" db="EMBL/GenBank/DDBJ databases">
        <authorList>
            <person name="Aslett A.Martin."/>
            <person name="De Silva Nishadi"/>
        </authorList>
    </citation>
    <scope>NUCLEOTIDE SEQUENCE</scope>
    <source>
        <strain evidence="14">YM</strain>
    </source>
</reference>
<feature type="compositionally biased region" description="Polar residues" evidence="10">
    <location>
        <begin position="517"/>
        <end position="526"/>
    </location>
</feature>
<feature type="compositionally biased region" description="Low complexity" evidence="10">
    <location>
        <begin position="1884"/>
        <end position="1894"/>
    </location>
</feature>
<dbReference type="SMART" id="SM00054">
    <property type="entry name" value="EFh"/>
    <property type="match status" value="1"/>
</dbReference>
<feature type="region of interest" description="Disordered" evidence="10">
    <location>
        <begin position="1042"/>
        <end position="1071"/>
    </location>
</feature>
<keyword evidence="14" id="KW-0808">Transferase</keyword>
<feature type="compositionally biased region" description="Acidic residues" evidence="10">
    <location>
        <begin position="214"/>
        <end position="223"/>
    </location>
</feature>
<name>A0A077Y4V0_PLAYE</name>
<feature type="compositionally biased region" description="Polar residues" evidence="10">
    <location>
        <begin position="310"/>
        <end position="321"/>
    </location>
</feature>
<feature type="region of interest" description="Disordered" evidence="10">
    <location>
        <begin position="488"/>
        <end position="618"/>
    </location>
</feature>
<evidence type="ECO:0000259" key="12">
    <source>
        <dbReference type="PROSITE" id="PS50011"/>
    </source>
</evidence>
<dbReference type="EMBL" id="LK934637">
    <property type="protein sequence ID" value="CDU18044.1"/>
    <property type="molecule type" value="Genomic_DNA"/>
</dbReference>
<evidence type="ECO:0000259" key="11">
    <source>
        <dbReference type="PROSITE" id="PS50003"/>
    </source>
</evidence>
<dbReference type="PROSITE" id="PS50011">
    <property type="entry name" value="PROTEIN_KINASE_DOM"/>
    <property type="match status" value="1"/>
</dbReference>
<dbReference type="VEuPathDB" id="PlasmoDB:PY00029"/>
<keyword evidence="14" id="KW-0418">Kinase</keyword>
<evidence type="ECO:0000256" key="1">
    <source>
        <dbReference type="ARBA" id="ARBA00011245"/>
    </source>
</evidence>
<dbReference type="Pfam" id="PF00169">
    <property type="entry name" value="PH"/>
    <property type="match status" value="1"/>
</dbReference>
<dbReference type="InterPro" id="IPR011009">
    <property type="entry name" value="Kinase-like_dom_sf"/>
</dbReference>
<dbReference type="CDD" id="cd05117">
    <property type="entry name" value="STKc_CAMK"/>
    <property type="match status" value="1"/>
</dbReference>
<dbReference type="PROSITE" id="PS00108">
    <property type="entry name" value="PROTEIN_KINASE_ST"/>
    <property type="match status" value="1"/>
</dbReference>